<dbReference type="AlphaFoldDB" id="A0A3F3HIZ4"/>
<gene>
    <name evidence="1" type="ORF">FTRO_0500010</name>
</gene>
<dbReference type="InterPro" id="IPR041242">
    <property type="entry name" value="HNHc_6"/>
</dbReference>
<proteinExistence type="predicted"/>
<evidence type="ECO:0000313" key="1">
    <source>
        <dbReference type="EMBL" id="GAP05103.1"/>
    </source>
</evidence>
<organism evidence="1">
    <name type="scientific">Fructobacillus tropaeoli</name>
    <dbReference type="NCBI Taxonomy" id="709323"/>
    <lineage>
        <taxon>Bacteria</taxon>
        <taxon>Bacillati</taxon>
        <taxon>Bacillota</taxon>
        <taxon>Bacilli</taxon>
        <taxon>Lactobacillales</taxon>
        <taxon>Lactobacillaceae</taxon>
        <taxon>Fructobacillus</taxon>
    </lineage>
</organism>
<dbReference type="Proteomes" id="UP000064514">
    <property type="component" value="Unassembled WGS sequence"/>
</dbReference>
<evidence type="ECO:0008006" key="2">
    <source>
        <dbReference type="Google" id="ProtNLM"/>
    </source>
</evidence>
<name>A0A3F3HIZ4_9LACO</name>
<reference evidence="1" key="1">
    <citation type="journal article" date="2015" name="BMC Genomics">
        <title>Comparative genomics of Fructobacillus spp. and Leuconostoc spp. reveals niche-specific evolution of Fructobacillus spp.</title>
        <authorList>
            <person name="Endo A."/>
            <person name="Tanizawa Y."/>
            <person name="Tanaka N."/>
            <person name="Maeno S."/>
            <person name="Kumar H."/>
            <person name="Shiwa Y."/>
            <person name="Okada S."/>
            <person name="Yoshikawa H."/>
            <person name="Dicks L."/>
            <person name="Nakagawa J."/>
            <person name="Arita M."/>
        </authorList>
    </citation>
    <scope>NUCLEOTIDE SEQUENCE [LARGE SCALE GENOMIC DNA]</scope>
    <source>
        <strain evidence="1">F214-1</strain>
    </source>
</reference>
<dbReference type="RefSeq" id="WP_059394392.1">
    <property type="nucleotide sequence ID" value="NZ_DF968127.1"/>
</dbReference>
<accession>A0A3F3HIZ4</accession>
<protein>
    <recommendedName>
        <fullName evidence="2">Phage protein</fullName>
    </recommendedName>
</protein>
<dbReference type="Pfam" id="PF16784">
    <property type="entry name" value="HNHc_6"/>
    <property type="match status" value="1"/>
</dbReference>
<dbReference type="STRING" id="709323.GCA_001047135_01659"/>
<sequence length="231" mass="26488">MEIAGKLLSKRDNVVTIELNDDVDTQFYTDSVGLVFRDERSITAQQRKFAYAIMADIAKSDIGGFWAGDNKAVENYFKAQYCLDNDLDYMSLSTRLGNRTDANEFISMLLDFSLAHNVALSRMPINELEGDFGRRFEYSCLLNKKCVICGTSKGIEFAHCKAIGYTMSRKDMNHLGWPGMALCHDHHINQQHTTEWGIKKFMKHYHLQGVPVDERIAKIYHLHIVKKEKLV</sequence>
<dbReference type="EMBL" id="DF968127">
    <property type="protein sequence ID" value="GAP05103.1"/>
    <property type="molecule type" value="Genomic_DNA"/>
</dbReference>